<dbReference type="HOGENOM" id="CLU_021817_0_0_1"/>
<dbReference type="RefSeq" id="XP_009021866.1">
    <property type="nucleotide sequence ID" value="XM_009023618.1"/>
</dbReference>
<evidence type="ECO:0000256" key="2">
    <source>
        <dbReference type="SAM" id="Phobius"/>
    </source>
</evidence>
<keyword evidence="2" id="KW-0472">Membrane</keyword>
<sequence>MEDSYVGCYRNVYPTKTKPSVYNVLECVEFCIGETSNMIALIYGKKCSCIDRLDSAVASYRCDIPCSNNDTCGGGRVYSVYKGKPRIMHDAFFGTDNIQQATVVNNLPHFYYLEMCAHICLELNLSFFQTMKDNKCTCLDAYSYLVPRRTKTILCSTTCNSDKTEICACHFKGLDTLPVIFSTRFQYDFQRGKSIYSHCKEKFSESFLPCPPSGCQDGWKGGACIERDCSRNNGDCGHEMKCVEVVINSYEYVECVCPYGTVRNKWNLCEVYRENIAILKPSNMSSVFQSAYNRTSYGANYINDNVYDGFTYSKIADNKNGWISVDLTMLYSVGFVRVYNKICESEAECRALEKFIIRLNKSFEPFKGDFSSFLDTCGHGPSQVLQGGNPMVVICENFALRSRYVIIQQSDTSTDFGKLAVAELEVYEVGCDILNGRCKKSQKCMDIVEQFTNVVRCREWDSVRNISKPFYGCFEKVDAEYEHDEYGLSYEACKKVCNLNKFILSVMKAGIKCSCGNNVRVYDQLSKELCRSGDFQSNLVFYTCFTDRRGFCNDVSNDLETTVAISSHTNSSRTDVKLIVIGALSGSIFVMSAIFAVVSTMRKKKRDEEDEKNKNEESETEDVKVDVISMDTISVDNVSQLGDSQYD</sequence>
<accession>T1FAH5</accession>
<dbReference type="InParanoid" id="T1FAH5"/>
<dbReference type="GO" id="GO:0004888">
    <property type="term" value="F:transmembrane signaling receptor activity"/>
    <property type="evidence" value="ECO:0000318"/>
    <property type="project" value="GO_Central"/>
</dbReference>
<dbReference type="AlphaFoldDB" id="T1FAH5"/>
<evidence type="ECO:0000313" key="4">
    <source>
        <dbReference type="EnsemblMetazoa" id="HelroP176402"/>
    </source>
</evidence>
<reference evidence="5" key="1">
    <citation type="submission" date="2012-12" db="EMBL/GenBank/DDBJ databases">
        <authorList>
            <person name="Hellsten U."/>
            <person name="Grimwood J."/>
            <person name="Chapman J.A."/>
            <person name="Shapiro H."/>
            <person name="Aerts A."/>
            <person name="Otillar R.P."/>
            <person name="Terry A.Y."/>
            <person name="Boore J.L."/>
            <person name="Simakov O."/>
            <person name="Marletaz F."/>
            <person name="Cho S.-J."/>
            <person name="Edsinger-Gonzales E."/>
            <person name="Havlak P."/>
            <person name="Kuo D.-H."/>
            <person name="Larsson T."/>
            <person name="Lv J."/>
            <person name="Arendt D."/>
            <person name="Savage R."/>
            <person name="Osoegawa K."/>
            <person name="de Jong P."/>
            <person name="Lindberg D.R."/>
            <person name="Seaver E.C."/>
            <person name="Weisblat D.A."/>
            <person name="Putnam N.H."/>
            <person name="Grigoriev I.V."/>
            <person name="Rokhsar D.S."/>
        </authorList>
    </citation>
    <scope>NUCLEOTIDE SEQUENCE</scope>
</reference>
<dbReference type="PANTHER" id="PTHR24269:SF16">
    <property type="entry name" value="PROTEIN SLG1"/>
    <property type="match status" value="1"/>
</dbReference>
<dbReference type="Proteomes" id="UP000015101">
    <property type="component" value="Unassembled WGS sequence"/>
</dbReference>
<evidence type="ECO:0000313" key="5">
    <source>
        <dbReference type="Proteomes" id="UP000015101"/>
    </source>
</evidence>
<dbReference type="SUPFAM" id="SSF49785">
    <property type="entry name" value="Galactose-binding domain-like"/>
    <property type="match status" value="1"/>
</dbReference>
<dbReference type="PANTHER" id="PTHR24269">
    <property type="entry name" value="KREMEN PROTEIN"/>
    <property type="match status" value="1"/>
</dbReference>
<dbReference type="Gene3D" id="2.60.120.260">
    <property type="entry name" value="Galactose-binding domain-like"/>
    <property type="match status" value="1"/>
</dbReference>
<dbReference type="EMBL" id="AMQM01005656">
    <property type="status" value="NOT_ANNOTATED_CDS"/>
    <property type="molecule type" value="Genomic_DNA"/>
</dbReference>
<feature type="region of interest" description="Disordered" evidence="1">
    <location>
        <begin position="605"/>
        <end position="628"/>
    </location>
</feature>
<gene>
    <name evidence="4" type="primary">20205824</name>
    <name evidence="3" type="ORF">HELRODRAFT_176402</name>
</gene>
<keyword evidence="2" id="KW-1133">Transmembrane helix</keyword>
<dbReference type="GO" id="GO:0005886">
    <property type="term" value="C:plasma membrane"/>
    <property type="evidence" value="ECO:0000318"/>
    <property type="project" value="GO_Central"/>
</dbReference>
<protein>
    <submittedName>
        <fullName evidence="3 4">Uncharacterized protein</fullName>
    </submittedName>
</protein>
<dbReference type="GO" id="GO:0007165">
    <property type="term" value="P:signal transduction"/>
    <property type="evidence" value="ECO:0000318"/>
    <property type="project" value="GO_Central"/>
</dbReference>
<name>T1FAH5_HELRO</name>
<dbReference type="KEGG" id="hro:HELRODRAFT_176402"/>
<reference evidence="4" key="3">
    <citation type="submission" date="2015-06" db="UniProtKB">
        <authorList>
            <consortium name="EnsemblMetazoa"/>
        </authorList>
    </citation>
    <scope>IDENTIFICATION</scope>
</reference>
<dbReference type="EnsemblMetazoa" id="HelroT176402">
    <property type="protein sequence ID" value="HelroP176402"/>
    <property type="gene ID" value="HelroG176402"/>
</dbReference>
<feature type="compositionally biased region" description="Basic and acidic residues" evidence="1">
    <location>
        <begin position="611"/>
        <end position="625"/>
    </location>
</feature>
<dbReference type="InterPro" id="IPR051836">
    <property type="entry name" value="Kremen_rcpt"/>
</dbReference>
<organism evidence="4 5">
    <name type="scientific">Helobdella robusta</name>
    <name type="common">Californian leech</name>
    <dbReference type="NCBI Taxonomy" id="6412"/>
    <lineage>
        <taxon>Eukaryota</taxon>
        <taxon>Metazoa</taxon>
        <taxon>Spiralia</taxon>
        <taxon>Lophotrochozoa</taxon>
        <taxon>Annelida</taxon>
        <taxon>Clitellata</taxon>
        <taxon>Hirudinea</taxon>
        <taxon>Rhynchobdellida</taxon>
        <taxon>Glossiphoniidae</taxon>
        <taxon>Helobdella</taxon>
    </lineage>
</organism>
<keyword evidence="5" id="KW-1185">Reference proteome</keyword>
<keyword evidence="2" id="KW-0812">Transmembrane</keyword>
<proteinExistence type="predicted"/>
<evidence type="ECO:0000256" key="1">
    <source>
        <dbReference type="SAM" id="MobiDB-lite"/>
    </source>
</evidence>
<dbReference type="EMBL" id="KB097026">
    <property type="protein sequence ID" value="ESO00092.1"/>
    <property type="molecule type" value="Genomic_DNA"/>
</dbReference>
<dbReference type="InterPro" id="IPR008979">
    <property type="entry name" value="Galactose-bd-like_sf"/>
</dbReference>
<dbReference type="GeneID" id="20205824"/>
<dbReference type="CTD" id="20205824"/>
<dbReference type="OrthoDB" id="10252017at2759"/>
<evidence type="ECO:0000313" key="3">
    <source>
        <dbReference type="EMBL" id="ESO00092.1"/>
    </source>
</evidence>
<feature type="transmembrane region" description="Helical" evidence="2">
    <location>
        <begin position="578"/>
        <end position="598"/>
    </location>
</feature>
<reference evidence="3 5" key="2">
    <citation type="journal article" date="2013" name="Nature">
        <title>Insights into bilaterian evolution from three spiralian genomes.</title>
        <authorList>
            <person name="Simakov O."/>
            <person name="Marletaz F."/>
            <person name="Cho S.J."/>
            <person name="Edsinger-Gonzales E."/>
            <person name="Havlak P."/>
            <person name="Hellsten U."/>
            <person name="Kuo D.H."/>
            <person name="Larsson T."/>
            <person name="Lv J."/>
            <person name="Arendt D."/>
            <person name="Savage R."/>
            <person name="Osoegawa K."/>
            <person name="de Jong P."/>
            <person name="Grimwood J."/>
            <person name="Chapman J.A."/>
            <person name="Shapiro H."/>
            <person name="Aerts A."/>
            <person name="Otillar R.P."/>
            <person name="Terry A.Y."/>
            <person name="Boore J.L."/>
            <person name="Grigoriev I.V."/>
            <person name="Lindberg D.R."/>
            <person name="Seaver E.C."/>
            <person name="Weisblat D.A."/>
            <person name="Putnam N.H."/>
            <person name="Rokhsar D.S."/>
        </authorList>
    </citation>
    <scope>NUCLEOTIDE SEQUENCE</scope>
</reference>